<protein>
    <submittedName>
        <fullName evidence="2">Uncharacterized protein</fullName>
    </submittedName>
</protein>
<dbReference type="Proteomes" id="UP001303760">
    <property type="component" value="Unassembled WGS sequence"/>
</dbReference>
<accession>A0AAN7C1T3</accession>
<keyword evidence="3" id="KW-1185">Reference proteome</keyword>
<proteinExistence type="predicted"/>
<sequence>MTRDLHVSETQPAVRAHSLAGLPPHLRRRIYLHMGVGRLDGYPYTYFLDGRRESGRTQPISDFDPPPPRNFAGLLRSCRALYVETAALLYSANRFVIFYSRQGSFKHLRALSPTSLASLTSLKIVLNESCHESINQSNSPPYCWCDGHAEEYWAANHHCAKYRGGQHRRPLLDPAPGSDLAALTSAKREVQAMVGEWHDIVAYISSHICIGRLELFLEVTWSSQDRGYLVVRALCSSSRQGLYPPQNHNGCRLSSCDPHLDLDRGFVPSSSSCFCRRRHAAFSFACNCWAPPTNVFLICRALYRDAQFVFFSYNRFIVHDFHARQPYTASTSTRKYYAFERLAVSESLRDIVPAHCLANLRFPELVFPPYVPHGWPDSEHPAVLDWVATVDWIRGRINAPALTLRVVMADFGSGPIIGRTPMTKALADDIIRGYSRITNPLRPLVRDDGGLAGFYMQVAHPSRWTQDVLRRAALDDGFLARMHRDLNVRAERHVRGPGSSLDDSNRAEPSKSSWQRWYEIDPRGA</sequence>
<evidence type="ECO:0000313" key="2">
    <source>
        <dbReference type="EMBL" id="KAK4233532.1"/>
    </source>
</evidence>
<organism evidence="2 3">
    <name type="scientific">Achaetomium macrosporum</name>
    <dbReference type="NCBI Taxonomy" id="79813"/>
    <lineage>
        <taxon>Eukaryota</taxon>
        <taxon>Fungi</taxon>
        <taxon>Dikarya</taxon>
        <taxon>Ascomycota</taxon>
        <taxon>Pezizomycotina</taxon>
        <taxon>Sordariomycetes</taxon>
        <taxon>Sordariomycetidae</taxon>
        <taxon>Sordariales</taxon>
        <taxon>Chaetomiaceae</taxon>
        <taxon>Achaetomium</taxon>
    </lineage>
</organism>
<evidence type="ECO:0000256" key="1">
    <source>
        <dbReference type="SAM" id="MobiDB-lite"/>
    </source>
</evidence>
<feature type="region of interest" description="Disordered" evidence="1">
    <location>
        <begin position="491"/>
        <end position="525"/>
    </location>
</feature>
<dbReference type="AlphaFoldDB" id="A0AAN7C1T3"/>
<gene>
    <name evidence="2" type="ORF">C8A03DRAFT_47947</name>
</gene>
<dbReference type="PANTHER" id="PTHR42085:SF2">
    <property type="entry name" value="F-BOX DOMAIN-CONTAINING PROTEIN"/>
    <property type="match status" value="1"/>
</dbReference>
<dbReference type="InterPro" id="IPR038883">
    <property type="entry name" value="AN11006-like"/>
</dbReference>
<dbReference type="PANTHER" id="PTHR42085">
    <property type="entry name" value="F-BOX DOMAIN-CONTAINING PROTEIN"/>
    <property type="match status" value="1"/>
</dbReference>
<name>A0AAN7C1T3_9PEZI</name>
<reference evidence="2" key="2">
    <citation type="submission" date="2023-05" db="EMBL/GenBank/DDBJ databases">
        <authorList>
            <consortium name="Lawrence Berkeley National Laboratory"/>
            <person name="Steindorff A."/>
            <person name="Hensen N."/>
            <person name="Bonometti L."/>
            <person name="Westerberg I."/>
            <person name="Brannstrom I.O."/>
            <person name="Guillou S."/>
            <person name="Cros-Aarteil S."/>
            <person name="Calhoun S."/>
            <person name="Haridas S."/>
            <person name="Kuo A."/>
            <person name="Mondo S."/>
            <person name="Pangilinan J."/>
            <person name="Riley R."/>
            <person name="Labutti K."/>
            <person name="Andreopoulos B."/>
            <person name="Lipzen A."/>
            <person name="Chen C."/>
            <person name="Yanf M."/>
            <person name="Daum C."/>
            <person name="Ng V."/>
            <person name="Clum A."/>
            <person name="Ohm R."/>
            <person name="Martin F."/>
            <person name="Silar P."/>
            <person name="Natvig D."/>
            <person name="Lalanne C."/>
            <person name="Gautier V."/>
            <person name="Ament-Velasquez S.L."/>
            <person name="Kruys A."/>
            <person name="Hutchinson M.I."/>
            <person name="Powell A.J."/>
            <person name="Barry K."/>
            <person name="Miller A.N."/>
            <person name="Grigoriev I.V."/>
            <person name="Debuchy R."/>
            <person name="Gladieux P."/>
            <person name="Thoren M.H."/>
            <person name="Johannesson H."/>
        </authorList>
    </citation>
    <scope>NUCLEOTIDE SEQUENCE</scope>
    <source>
        <strain evidence="2">CBS 532.94</strain>
    </source>
</reference>
<evidence type="ECO:0000313" key="3">
    <source>
        <dbReference type="Proteomes" id="UP001303760"/>
    </source>
</evidence>
<comment type="caution">
    <text evidence="2">The sequence shown here is derived from an EMBL/GenBank/DDBJ whole genome shotgun (WGS) entry which is preliminary data.</text>
</comment>
<dbReference type="EMBL" id="MU860532">
    <property type="protein sequence ID" value="KAK4233532.1"/>
    <property type="molecule type" value="Genomic_DNA"/>
</dbReference>
<reference evidence="2" key="1">
    <citation type="journal article" date="2023" name="Mol. Phylogenet. Evol.">
        <title>Genome-scale phylogeny and comparative genomics of the fungal order Sordariales.</title>
        <authorList>
            <person name="Hensen N."/>
            <person name="Bonometti L."/>
            <person name="Westerberg I."/>
            <person name="Brannstrom I.O."/>
            <person name="Guillou S."/>
            <person name="Cros-Aarteil S."/>
            <person name="Calhoun S."/>
            <person name="Haridas S."/>
            <person name="Kuo A."/>
            <person name="Mondo S."/>
            <person name="Pangilinan J."/>
            <person name="Riley R."/>
            <person name="LaButti K."/>
            <person name="Andreopoulos B."/>
            <person name="Lipzen A."/>
            <person name="Chen C."/>
            <person name="Yan M."/>
            <person name="Daum C."/>
            <person name="Ng V."/>
            <person name="Clum A."/>
            <person name="Steindorff A."/>
            <person name="Ohm R.A."/>
            <person name="Martin F."/>
            <person name="Silar P."/>
            <person name="Natvig D.O."/>
            <person name="Lalanne C."/>
            <person name="Gautier V."/>
            <person name="Ament-Velasquez S.L."/>
            <person name="Kruys A."/>
            <person name="Hutchinson M.I."/>
            <person name="Powell A.J."/>
            <person name="Barry K."/>
            <person name="Miller A.N."/>
            <person name="Grigoriev I.V."/>
            <person name="Debuchy R."/>
            <person name="Gladieux P."/>
            <person name="Hiltunen Thoren M."/>
            <person name="Johannesson H."/>
        </authorList>
    </citation>
    <scope>NUCLEOTIDE SEQUENCE</scope>
    <source>
        <strain evidence="2">CBS 532.94</strain>
    </source>
</reference>